<comment type="caution">
    <text evidence="1">The sequence shown here is derived from an EMBL/GenBank/DDBJ whole genome shotgun (WGS) entry which is preliminary data.</text>
</comment>
<proteinExistence type="predicted"/>
<keyword evidence="2" id="KW-1185">Reference proteome</keyword>
<evidence type="ECO:0000313" key="2">
    <source>
        <dbReference type="Proteomes" id="UP000275348"/>
    </source>
</evidence>
<name>A0A3L9MM00_9FLAO</name>
<evidence type="ECO:0000313" key="1">
    <source>
        <dbReference type="EMBL" id="RLZ12224.1"/>
    </source>
</evidence>
<sequence>MIVFLFSFSGFQVLAQKTDTVKVVNQGKKSEKEYSKFRKLYSKYLFKQRKTATSTPITSINTSFEGKPIRYIHISSHDPFGYSLQDTLKRPTKWIEKTGNTLHGKTKNFVIRELLLFKDGDLLDTLKLKESERVLRSQRLLRRVEIVPKMTENSDSVDVYVNSIDTWSMVATGSISTSKAGVRIRERNFLGLGHVFDNRYRHNYKTGNNLYQFNYTVPNIAKTRITGNVNYFKNELDHFNKSINFTRPFYSPLARYAGGISVGQTYYQDSLAYGIPNMEYYNFKYNYTDIWGARAFRISNSDRRNITNFIISSRFYDRTYKEGPTHEADPYEMFNKQTNYFLGLGISSRRYEKLNYLFQQGNDEDVAVGKVFGLTMAMQDRPGYERFYIGAKTSAGGFLKGNFFGIDAQAGSFFRAGEGEQTTVNLQGLYFSKLLSIGNWNIRQFAKVNYLIGFNRWDTSADELTLHEHDLYGMDGVRGARNLKGDQKLLMEVQTQTYSPYEFLGFRISPFFNAALGVVGNRKSNFFEKDNIVARVGLGVLFTNDYFVFNNFQISFSFYPRIPAEGSNIIKSNVIDNRDFNLMDFDFSKPNYIRWNRWD</sequence>
<protein>
    <recommendedName>
        <fullName evidence="3">Bacterial surface antigen (D15) domain-containing protein</fullName>
    </recommendedName>
</protein>
<reference evidence="1 2" key="1">
    <citation type="submission" date="2018-10" db="EMBL/GenBank/DDBJ databases">
        <authorList>
            <person name="Chen X."/>
        </authorList>
    </citation>
    <scope>NUCLEOTIDE SEQUENCE [LARGE SCALE GENOMIC DNA]</scope>
    <source>
        <strain evidence="1 2">YIM 102668</strain>
    </source>
</reference>
<accession>A0A3L9MM00</accession>
<dbReference type="Proteomes" id="UP000275348">
    <property type="component" value="Unassembled WGS sequence"/>
</dbReference>
<dbReference type="EMBL" id="RDOJ01000002">
    <property type="protein sequence ID" value="RLZ12224.1"/>
    <property type="molecule type" value="Genomic_DNA"/>
</dbReference>
<dbReference type="Gene3D" id="3.10.20.310">
    <property type="entry name" value="membrane protein fhac"/>
    <property type="match status" value="1"/>
</dbReference>
<dbReference type="AlphaFoldDB" id="A0A3L9MM00"/>
<organism evidence="1 2">
    <name type="scientific">Faecalibacter macacae</name>
    <dbReference type="NCBI Taxonomy" id="1859289"/>
    <lineage>
        <taxon>Bacteria</taxon>
        <taxon>Pseudomonadati</taxon>
        <taxon>Bacteroidota</taxon>
        <taxon>Flavobacteriia</taxon>
        <taxon>Flavobacteriales</taxon>
        <taxon>Weeksellaceae</taxon>
        <taxon>Faecalibacter</taxon>
    </lineage>
</organism>
<evidence type="ECO:0008006" key="3">
    <source>
        <dbReference type="Google" id="ProtNLM"/>
    </source>
</evidence>
<gene>
    <name evidence="1" type="ORF">EAH69_01480</name>
</gene>